<name>A0A5M6ZAF0_9PROT</name>
<dbReference type="HAMAP" id="MF_00736">
    <property type="entry name" value="Ribosomal_uL11"/>
    <property type="match status" value="1"/>
</dbReference>
<comment type="subunit">
    <text evidence="7">Part of the ribosomal stalk of the 50S ribosomal subunit. Interacts with L10 and the large rRNA to form the base of the stalk. L10 forms an elongated spine to which 2 L12 dimers bind in a sequential fashion forming a pentameric L10(L12)2(L12)2 complex.</text>
</comment>
<protein>
    <recommendedName>
        <fullName evidence="8">Large ribosomal subunit protein uL11</fullName>
    </recommendedName>
</protein>
<dbReference type="SUPFAM" id="SSF54747">
    <property type="entry name" value="Ribosomal L11/L12e N-terminal domain"/>
    <property type="match status" value="1"/>
</dbReference>
<sequence length="143" mass="15157">MAKKITGYINLQVPAGAANPSPPIGPALGQRGVNIMEFCKAFNAKTQEMEKGIPIPTTITVYQDKSFTFITKTPPASFFLKKAAKVQKGSGEAGKAAPIASVTRAQCREIAETKMADLNANDLDAATRIIEGSARSMGLEVVE</sequence>
<dbReference type="PROSITE" id="PS00359">
    <property type="entry name" value="RIBOSOMAL_L11"/>
    <property type="match status" value="1"/>
</dbReference>
<dbReference type="Pfam" id="PF03946">
    <property type="entry name" value="Ribosomal_L11_N"/>
    <property type="match status" value="1"/>
</dbReference>
<dbReference type="FunFam" id="1.10.10.250:FF:000001">
    <property type="entry name" value="50S ribosomal protein L11"/>
    <property type="match status" value="1"/>
</dbReference>
<dbReference type="RefSeq" id="WP_150024109.1">
    <property type="nucleotide sequence ID" value="NZ_VWOJ01000005.1"/>
</dbReference>
<comment type="similarity">
    <text evidence="1 8 9">Belongs to the universal ribosomal protein uL11 family.</text>
</comment>
<dbReference type="PANTHER" id="PTHR11661">
    <property type="entry name" value="60S RIBOSOMAL PROTEIN L12"/>
    <property type="match status" value="1"/>
</dbReference>
<comment type="caution">
    <text evidence="13">The sequence shown here is derived from an EMBL/GenBank/DDBJ whole genome shotgun (WGS) entry which is preliminary data.</text>
</comment>
<dbReference type="FunFam" id="3.30.1550.10:FF:000001">
    <property type="entry name" value="50S ribosomal protein L11"/>
    <property type="match status" value="1"/>
</dbReference>
<accession>A0A5M6ZAF0</accession>
<evidence type="ECO:0000256" key="8">
    <source>
        <dbReference type="HAMAP-Rule" id="MF_00736"/>
    </source>
</evidence>
<dbReference type="NCBIfam" id="TIGR01632">
    <property type="entry name" value="L11_bact"/>
    <property type="match status" value="1"/>
</dbReference>
<proteinExistence type="inferred from homology"/>
<evidence type="ECO:0000256" key="6">
    <source>
        <dbReference type="ARBA" id="ARBA00023274"/>
    </source>
</evidence>
<dbReference type="GO" id="GO:0006412">
    <property type="term" value="P:translation"/>
    <property type="evidence" value="ECO:0007669"/>
    <property type="project" value="UniProtKB-UniRule"/>
</dbReference>
<evidence type="ECO:0000256" key="2">
    <source>
        <dbReference type="ARBA" id="ARBA00022481"/>
    </source>
</evidence>
<evidence type="ECO:0000256" key="5">
    <source>
        <dbReference type="ARBA" id="ARBA00022980"/>
    </source>
</evidence>
<gene>
    <name evidence="8 13" type="primary">rplK</name>
    <name evidence="13" type="ORF">F1654_13655</name>
</gene>
<dbReference type="Gene3D" id="1.10.10.250">
    <property type="entry name" value="Ribosomal protein L11, C-terminal domain"/>
    <property type="match status" value="1"/>
</dbReference>
<dbReference type="Proteomes" id="UP000325122">
    <property type="component" value="Unassembled WGS sequence"/>
</dbReference>
<dbReference type="Gene3D" id="3.30.1550.10">
    <property type="entry name" value="Ribosomal protein L11/L12, N-terminal domain"/>
    <property type="match status" value="1"/>
</dbReference>
<keyword evidence="4 8" id="KW-0694">RNA-binding</keyword>
<feature type="domain" description="Large ribosomal subunit protein uL11 N-terminal" evidence="12">
    <location>
        <begin position="9"/>
        <end position="67"/>
    </location>
</feature>
<organism evidence="13 14">
    <name type="scientific">Alkalicaulis satelles</name>
    <dbReference type="NCBI Taxonomy" id="2609175"/>
    <lineage>
        <taxon>Bacteria</taxon>
        <taxon>Pseudomonadati</taxon>
        <taxon>Pseudomonadota</taxon>
        <taxon>Alphaproteobacteria</taxon>
        <taxon>Maricaulales</taxon>
        <taxon>Maricaulaceae</taxon>
        <taxon>Alkalicaulis</taxon>
    </lineage>
</organism>
<dbReference type="InterPro" id="IPR020785">
    <property type="entry name" value="Ribosomal_uL11_CS"/>
</dbReference>
<dbReference type="PANTHER" id="PTHR11661:SF1">
    <property type="entry name" value="LARGE RIBOSOMAL SUBUNIT PROTEIN UL11M"/>
    <property type="match status" value="1"/>
</dbReference>
<reference evidence="13 14" key="1">
    <citation type="submission" date="2019-09" db="EMBL/GenBank/DDBJ databases">
        <authorList>
            <person name="Kevbrin V."/>
            <person name="Grouzdev D.S."/>
        </authorList>
    </citation>
    <scope>NUCLEOTIDE SEQUENCE [LARGE SCALE GENOMIC DNA]</scope>
    <source>
        <strain evidence="13 14">G-192</strain>
    </source>
</reference>
<dbReference type="GO" id="GO:0070180">
    <property type="term" value="F:large ribosomal subunit rRNA binding"/>
    <property type="evidence" value="ECO:0007669"/>
    <property type="project" value="UniProtKB-UniRule"/>
</dbReference>
<keyword evidence="6 8" id="KW-0687">Ribonucleoprotein</keyword>
<evidence type="ECO:0000259" key="11">
    <source>
        <dbReference type="Pfam" id="PF00298"/>
    </source>
</evidence>
<evidence type="ECO:0000256" key="7">
    <source>
        <dbReference type="ARBA" id="ARBA00062905"/>
    </source>
</evidence>
<dbReference type="InterPro" id="IPR006519">
    <property type="entry name" value="Ribosomal_uL11_bac-typ"/>
</dbReference>
<keyword evidence="5 8" id="KW-0689">Ribosomal protein</keyword>
<evidence type="ECO:0000259" key="12">
    <source>
        <dbReference type="Pfam" id="PF03946"/>
    </source>
</evidence>
<evidence type="ECO:0000256" key="9">
    <source>
        <dbReference type="RuleBase" id="RU003978"/>
    </source>
</evidence>
<dbReference type="AlphaFoldDB" id="A0A5M6ZAF0"/>
<dbReference type="SUPFAM" id="SSF46906">
    <property type="entry name" value="Ribosomal protein L11, C-terminal domain"/>
    <property type="match status" value="1"/>
</dbReference>
<comment type="function">
    <text evidence="8 10">Forms part of the ribosomal stalk which helps the ribosome interact with GTP-bound translation factors.</text>
</comment>
<dbReference type="InterPro" id="IPR000911">
    <property type="entry name" value="Ribosomal_uL11"/>
</dbReference>
<dbReference type="InterPro" id="IPR020783">
    <property type="entry name" value="Ribosomal_uL11_C"/>
</dbReference>
<dbReference type="Pfam" id="PF00298">
    <property type="entry name" value="Ribosomal_L11"/>
    <property type="match status" value="1"/>
</dbReference>
<comment type="subunit">
    <text evidence="8">Part of the ribosomal stalk of the 50S ribosomal subunit. Interacts with L10 and the large rRNA to form the base of the stalk. L10 forms an elongated spine to which L12 dimers bind in a sequential fashion forming a multimeric L10(L12)X complex.</text>
</comment>
<keyword evidence="2 8" id="KW-0488">Methylation</keyword>
<dbReference type="GO" id="GO:0003735">
    <property type="term" value="F:structural constituent of ribosome"/>
    <property type="evidence" value="ECO:0007669"/>
    <property type="project" value="InterPro"/>
</dbReference>
<dbReference type="EMBL" id="VWOJ01000005">
    <property type="protein sequence ID" value="KAA5801090.1"/>
    <property type="molecule type" value="Genomic_DNA"/>
</dbReference>
<dbReference type="InterPro" id="IPR036796">
    <property type="entry name" value="Ribosomal_uL11_N_sf"/>
</dbReference>
<evidence type="ECO:0000313" key="14">
    <source>
        <dbReference type="Proteomes" id="UP000325122"/>
    </source>
</evidence>
<feature type="domain" description="Large ribosomal subunit protein uL11 C-terminal" evidence="11">
    <location>
        <begin position="72"/>
        <end position="141"/>
    </location>
</feature>
<evidence type="ECO:0000313" key="13">
    <source>
        <dbReference type="EMBL" id="KAA5801090.1"/>
    </source>
</evidence>
<evidence type="ECO:0000256" key="1">
    <source>
        <dbReference type="ARBA" id="ARBA00010537"/>
    </source>
</evidence>
<comment type="PTM">
    <text evidence="8 10">One or more lysine residues are methylated.</text>
</comment>
<dbReference type="InterPro" id="IPR036769">
    <property type="entry name" value="Ribosomal_uL11_C_sf"/>
</dbReference>
<evidence type="ECO:0000256" key="4">
    <source>
        <dbReference type="ARBA" id="ARBA00022884"/>
    </source>
</evidence>
<dbReference type="SMART" id="SM00649">
    <property type="entry name" value="RL11"/>
    <property type="match status" value="1"/>
</dbReference>
<evidence type="ECO:0000256" key="10">
    <source>
        <dbReference type="RuleBase" id="RU003979"/>
    </source>
</evidence>
<keyword evidence="14" id="KW-1185">Reference proteome</keyword>
<keyword evidence="3 8" id="KW-0699">rRNA-binding</keyword>
<dbReference type="GO" id="GO:0022625">
    <property type="term" value="C:cytosolic large ribosomal subunit"/>
    <property type="evidence" value="ECO:0007669"/>
    <property type="project" value="TreeGrafter"/>
</dbReference>
<dbReference type="CDD" id="cd00349">
    <property type="entry name" value="Ribosomal_L11"/>
    <property type="match status" value="1"/>
</dbReference>
<dbReference type="InterPro" id="IPR020784">
    <property type="entry name" value="Ribosomal_uL11_N"/>
</dbReference>
<evidence type="ECO:0000256" key="3">
    <source>
        <dbReference type="ARBA" id="ARBA00022730"/>
    </source>
</evidence>